<protein>
    <submittedName>
        <fullName evidence="4">Uncharacterized protein</fullName>
    </submittedName>
</protein>
<feature type="compositionally biased region" description="Low complexity" evidence="1">
    <location>
        <begin position="333"/>
        <end position="343"/>
    </location>
</feature>
<dbReference type="EMBL" id="BRXX01000031">
    <property type="protein sequence ID" value="GMH83914.1"/>
    <property type="molecule type" value="Genomic_DNA"/>
</dbReference>
<dbReference type="InterPro" id="IPR003613">
    <property type="entry name" value="Ubox_domain"/>
</dbReference>
<feature type="region of interest" description="Disordered" evidence="1">
    <location>
        <begin position="263"/>
        <end position="360"/>
    </location>
</feature>
<dbReference type="SMART" id="SM00456">
    <property type="entry name" value="WW"/>
    <property type="match status" value="1"/>
</dbReference>
<feature type="region of interest" description="Disordered" evidence="1">
    <location>
        <begin position="1"/>
        <end position="67"/>
    </location>
</feature>
<accession>A0A9W7EK78</accession>
<evidence type="ECO:0000256" key="1">
    <source>
        <dbReference type="SAM" id="MobiDB-lite"/>
    </source>
</evidence>
<reference evidence="5" key="1">
    <citation type="journal article" date="2023" name="Commun. Biol.">
        <title>Genome analysis of Parmales, the sister group of diatoms, reveals the evolutionary specialization of diatoms from phago-mixotrophs to photoautotrophs.</title>
        <authorList>
            <person name="Ban H."/>
            <person name="Sato S."/>
            <person name="Yoshikawa S."/>
            <person name="Yamada K."/>
            <person name="Nakamura Y."/>
            <person name="Ichinomiya M."/>
            <person name="Sato N."/>
            <person name="Blanc-Mathieu R."/>
            <person name="Endo H."/>
            <person name="Kuwata A."/>
            <person name="Ogata H."/>
        </authorList>
    </citation>
    <scope>NUCLEOTIDE SEQUENCE [LARGE SCALE GENOMIC DNA]</scope>
    <source>
        <strain evidence="5">NIES 3699</strain>
    </source>
</reference>
<name>A0A9W7EK78_9STRA</name>
<feature type="region of interest" description="Disordered" evidence="1">
    <location>
        <begin position="517"/>
        <end position="581"/>
    </location>
</feature>
<dbReference type="GO" id="GO:0004842">
    <property type="term" value="F:ubiquitin-protein transferase activity"/>
    <property type="evidence" value="ECO:0007669"/>
    <property type="project" value="InterPro"/>
</dbReference>
<comment type="caution">
    <text evidence="4">The sequence shown here is derived from an EMBL/GenBank/DDBJ whole genome shotgun (WGS) entry which is preliminary data.</text>
</comment>
<feature type="domain" description="U-box" evidence="3">
    <location>
        <begin position="439"/>
        <end position="512"/>
    </location>
</feature>
<dbReference type="Pfam" id="PF04564">
    <property type="entry name" value="U-box"/>
    <property type="match status" value="1"/>
</dbReference>
<dbReference type="InterPro" id="IPR013083">
    <property type="entry name" value="Znf_RING/FYVE/PHD"/>
</dbReference>
<evidence type="ECO:0000313" key="4">
    <source>
        <dbReference type="EMBL" id="GMH83914.1"/>
    </source>
</evidence>
<dbReference type="PROSITE" id="PS51698">
    <property type="entry name" value="U_BOX"/>
    <property type="match status" value="1"/>
</dbReference>
<evidence type="ECO:0000259" key="2">
    <source>
        <dbReference type="PROSITE" id="PS50020"/>
    </source>
</evidence>
<dbReference type="CDD" id="cd16655">
    <property type="entry name" value="RING-Ubox_WDSUB1-like"/>
    <property type="match status" value="1"/>
</dbReference>
<feature type="compositionally biased region" description="Basic and acidic residues" evidence="1">
    <location>
        <begin position="548"/>
        <end position="562"/>
    </location>
</feature>
<feature type="compositionally biased region" description="Polar residues" evidence="1">
    <location>
        <begin position="102"/>
        <end position="112"/>
    </location>
</feature>
<sequence length="581" mass="63680">MSDKEDPTPVPRTPTTMSDPWDENVSFSPSNTPSTAPDLNSDEWGVNSPLSHTERITHDPVSTAKGNKDYEAELLELLKPVPRETTSPGPFRPERDNPFDWVTSNLPSSPESSLDVKVAAPAPKQVDWYEGWDSQHECYYYFNDRTKESRWTKPEEEYVPCEGGEGDEEGGDVQGGQEQEQEQAKKPASDPAEPFFPPSQEPVEEKPSPFPKISSSSFDQPVSPSVANSDDAWDPSLVARLSIDQSINDDPWNPDAMKRLSIDDSILSSNTPAQNSQPTLRSSQSLPMQASLTHNNSAPVKDIPMAMAAYATALPPQPPPPPPPPAPPPPSQSQPQPQAQAQARGATPSRRKSAIERAAHEKVLTELTGCGPAVAADSLRKFNYDVNAAADYLFSHPEKITNSQNVGEEEEEEEVEVIAPPPNPSPFVARATPPSSREAHPEEFECPITMELMNDPVIAADGHSYERSEITAWLIKNNTSPKTNDELEHKMVTPNHALRIMIEDWKVKQQNREDLGKCRRGESSRFKKKSGAGAGAGAGPEMSGMPVLKKETKVPEVKKRYDGLQTEGGSKKKKPVGGFGF</sequence>
<organism evidence="4 5">
    <name type="scientific">Triparma verrucosa</name>
    <dbReference type="NCBI Taxonomy" id="1606542"/>
    <lineage>
        <taxon>Eukaryota</taxon>
        <taxon>Sar</taxon>
        <taxon>Stramenopiles</taxon>
        <taxon>Ochrophyta</taxon>
        <taxon>Bolidophyceae</taxon>
        <taxon>Parmales</taxon>
        <taxon>Triparmaceae</taxon>
        <taxon>Triparma</taxon>
    </lineage>
</organism>
<dbReference type="Gene3D" id="3.30.40.10">
    <property type="entry name" value="Zinc/RING finger domain, C3HC4 (zinc finger)"/>
    <property type="match status" value="1"/>
</dbReference>
<dbReference type="InterPro" id="IPR001202">
    <property type="entry name" value="WW_dom"/>
</dbReference>
<dbReference type="CDD" id="cd00201">
    <property type="entry name" value="WW"/>
    <property type="match status" value="1"/>
</dbReference>
<dbReference type="PROSITE" id="PS01159">
    <property type="entry name" value="WW_DOMAIN_1"/>
    <property type="match status" value="1"/>
</dbReference>
<feature type="compositionally biased region" description="Polar residues" evidence="1">
    <location>
        <begin position="266"/>
        <end position="298"/>
    </location>
</feature>
<dbReference type="Gene3D" id="2.20.70.10">
    <property type="match status" value="1"/>
</dbReference>
<dbReference type="SMART" id="SM00504">
    <property type="entry name" value="Ubox"/>
    <property type="match status" value="1"/>
</dbReference>
<feature type="region of interest" description="Disordered" evidence="1">
    <location>
        <begin position="416"/>
        <end position="440"/>
    </location>
</feature>
<dbReference type="GO" id="GO:0016567">
    <property type="term" value="P:protein ubiquitination"/>
    <property type="evidence" value="ECO:0007669"/>
    <property type="project" value="InterPro"/>
</dbReference>
<dbReference type="AlphaFoldDB" id="A0A9W7EK78"/>
<feature type="region of interest" description="Disordered" evidence="1">
    <location>
        <begin position="79"/>
        <end position="116"/>
    </location>
</feature>
<evidence type="ECO:0000313" key="5">
    <source>
        <dbReference type="Proteomes" id="UP001165160"/>
    </source>
</evidence>
<evidence type="ECO:0000259" key="3">
    <source>
        <dbReference type="PROSITE" id="PS51698"/>
    </source>
</evidence>
<keyword evidence="5" id="KW-1185">Reference proteome</keyword>
<proteinExistence type="predicted"/>
<feature type="domain" description="WW" evidence="2">
    <location>
        <begin position="122"/>
        <end position="156"/>
    </location>
</feature>
<feature type="compositionally biased region" description="Pro residues" evidence="1">
    <location>
        <begin position="315"/>
        <end position="332"/>
    </location>
</feature>
<dbReference type="InterPro" id="IPR036020">
    <property type="entry name" value="WW_dom_sf"/>
</dbReference>
<dbReference type="InterPro" id="IPR052085">
    <property type="entry name" value="WD-SAM-U-box"/>
</dbReference>
<dbReference type="PANTHER" id="PTHR46573">
    <property type="entry name" value="WD REPEAT, SAM AND U-BOX DOMAIN-CONTAINING PROTEIN 1"/>
    <property type="match status" value="1"/>
</dbReference>
<dbReference type="SUPFAM" id="SSF51045">
    <property type="entry name" value="WW domain"/>
    <property type="match status" value="1"/>
</dbReference>
<feature type="compositionally biased region" description="Low complexity" evidence="1">
    <location>
        <begin position="211"/>
        <end position="226"/>
    </location>
</feature>
<dbReference type="PANTHER" id="PTHR46573:SF1">
    <property type="entry name" value="WD REPEAT, SAM AND U-BOX DOMAIN-CONTAINING PROTEIN 1"/>
    <property type="match status" value="1"/>
</dbReference>
<feature type="compositionally biased region" description="Polar residues" evidence="1">
    <location>
        <begin position="25"/>
        <end position="38"/>
    </location>
</feature>
<dbReference type="SUPFAM" id="SSF57850">
    <property type="entry name" value="RING/U-box"/>
    <property type="match status" value="1"/>
</dbReference>
<gene>
    <name evidence="4" type="ORF">TrVE_jg5471</name>
</gene>
<dbReference type="PROSITE" id="PS50020">
    <property type="entry name" value="WW_DOMAIN_2"/>
    <property type="match status" value="1"/>
</dbReference>
<dbReference type="Proteomes" id="UP001165160">
    <property type="component" value="Unassembled WGS sequence"/>
</dbReference>
<feature type="region of interest" description="Disordered" evidence="1">
    <location>
        <begin position="150"/>
        <end position="234"/>
    </location>
</feature>